<evidence type="ECO:0000313" key="2">
    <source>
        <dbReference type="EMBL" id="GCB82728.1"/>
    </source>
</evidence>
<dbReference type="OrthoDB" id="10593092at2759"/>
<accession>A0A401QBF4</accession>
<evidence type="ECO:0000313" key="3">
    <source>
        <dbReference type="Proteomes" id="UP000288216"/>
    </source>
</evidence>
<protein>
    <submittedName>
        <fullName evidence="2">Uncharacterized protein</fullName>
    </submittedName>
</protein>
<feature type="region of interest" description="Disordered" evidence="1">
    <location>
        <begin position="58"/>
        <end position="103"/>
    </location>
</feature>
<organism evidence="2 3">
    <name type="scientific">Scyliorhinus torazame</name>
    <name type="common">Cloudy catshark</name>
    <name type="synonym">Catulus torazame</name>
    <dbReference type="NCBI Taxonomy" id="75743"/>
    <lineage>
        <taxon>Eukaryota</taxon>
        <taxon>Metazoa</taxon>
        <taxon>Chordata</taxon>
        <taxon>Craniata</taxon>
        <taxon>Vertebrata</taxon>
        <taxon>Chondrichthyes</taxon>
        <taxon>Elasmobranchii</taxon>
        <taxon>Galeomorphii</taxon>
        <taxon>Galeoidea</taxon>
        <taxon>Carcharhiniformes</taxon>
        <taxon>Scyliorhinidae</taxon>
        <taxon>Scyliorhinus</taxon>
    </lineage>
</organism>
<reference evidence="2 3" key="1">
    <citation type="journal article" date="2018" name="Nat. Ecol. Evol.">
        <title>Shark genomes provide insights into elasmobranch evolution and the origin of vertebrates.</title>
        <authorList>
            <person name="Hara Y"/>
            <person name="Yamaguchi K"/>
            <person name="Onimaru K"/>
            <person name="Kadota M"/>
            <person name="Koyanagi M"/>
            <person name="Keeley SD"/>
            <person name="Tatsumi K"/>
            <person name="Tanaka K"/>
            <person name="Motone F"/>
            <person name="Kageyama Y"/>
            <person name="Nozu R"/>
            <person name="Adachi N"/>
            <person name="Nishimura O"/>
            <person name="Nakagawa R"/>
            <person name="Tanegashima C"/>
            <person name="Kiyatake I"/>
            <person name="Matsumoto R"/>
            <person name="Murakumo K"/>
            <person name="Nishida K"/>
            <person name="Terakita A"/>
            <person name="Kuratani S"/>
            <person name="Sato K"/>
            <person name="Hyodo S Kuraku.S."/>
        </authorList>
    </citation>
    <scope>NUCLEOTIDE SEQUENCE [LARGE SCALE GENOMIC DNA]</scope>
</reference>
<dbReference type="AlphaFoldDB" id="A0A401QBF4"/>
<proteinExistence type="predicted"/>
<dbReference type="Proteomes" id="UP000288216">
    <property type="component" value="Unassembled WGS sequence"/>
</dbReference>
<keyword evidence="3" id="KW-1185">Reference proteome</keyword>
<sequence>KLPSPVALSSVKVERSDSVGMETSQPSSPISRLGPTEEQVQSDVPVSISQQIQSDIPVSISQQVRNDCPVLETQPMESDYSCDPSSGSETSTPEEGPGESTPLKWNLASSTEVAEKNYTINIGNVTPPNVPKESGPSLRFVNSYTFNISDPVPARLLEKVSNVYTININNPSSSNLPETVLNNYTINIGNPTPSSLPGKVLNNYTININSQTPPSLPEKVPNNYTININNPTPPSLAEKAVNNYTINVNNPMSPSLPEKGN</sequence>
<name>A0A401QBF4_SCYTO</name>
<evidence type="ECO:0000256" key="1">
    <source>
        <dbReference type="SAM" id="MobiDB-lite"/>
    </source>
</evidence>
<feature type="compositionally biased region" description="Polar residues" evidence="1">
    <location>
        <begin position="21"/>
        <end position="30"/>
    </location>
</feature>
<gene>
    <name evidence="2" type="ORF">scyTo_0021711</name>
</gene>
<dbReference type="EMBL" id="BFAA01019799">
    <property type="protein sequence ID" value="GCB82728.1"/>
    <property type="molecule type" value="Genomic_DNA"/>
</dbReference>
<comment type="caution">
    <text evidence="2">The sequence shown here is derived from an EMBL/GenBank/DDBJ whole genome shotgun (WGS) entry which is preliminary data.</text>
</comment>
<feature type="compositionally biased region" description="Low complexity" evidence="1">
    <location>
        <begin position="84"/>
        <end position="102"/>
    </location>
</feature>
<feature type="non-terminal residue" evidence="2">
    <location>
        <position position="1"/>
    </location>
</feature>
<feature type="region of interest" description="Disordered" evidence="1">
    <location>
        <begin position="1"/>
        <end position="46"/>
    </location>
</feature>